<dbReference type="AlphaFoldDB" id="A0A1X2I3C1"/>
<dbReference type="PANTHER" id="PTHR24346">
    <property type="entry name" value="MAP/MICROTUBULE AFFINITY-REGULATING KINASE"/>
    <property type="match status" value="1"/>
</dbReference>
<keyword evidence="2" id="KW-0067">ATP-binding</keyword>
<dbReference type="GO" id="GO:0035556">
    <property type="term" value="P:intracellular signal transduction"/>
    <property type="evidence" value="ECO:0007669"/>
    <property type="project" value="TreeGrafter"/>
</dbReference>
<accession>A0A1X2I3C1</accession>
<proteinExistence type="predicted"/>
<name>A0A1X2I3C1_9FUNG</name>
<dbReference type="InterPro" id="IPR011009">
    <property type="entry name" value="Kinase-like_dom_sf"/>
</dbReference>
<dbReference type="GO" id="GO:0005737">
    <property type="term" value="C:cytoplasm"/>
    <property type="evidence" value="ECO:0007669"/>
    <property type="project" value="TreeGrafter"/>
</dbReference>
<keyword evidence="5" id="KW-1185">Reference proteome</keyword>
<evidence type="ECO:0000313" key="4">
    <source>
        <dbReference type="EMBL" id="ORZ08344.1"/>
    </source>
</evidence>
<dbReference type="GO" id="GO:0004674">
    <property type="term" value="F:protein serine/threonine kinase activity"/>
    <property type="evidence" value="ECO:0007669"/>
    <property type="project" value="TreeGrafter"/>
</dbReference>
<feature type="domain" description="Protein kinase" evidence="3">
    <location>
        <begin position="1"/>
        <end position="283"/>
    </location>
</feature>
<sequence>MSQQPTSTFSSFLTPAFFFTKKTTAHHHELKHIAHYQDSHQNNGSVLALKRFHRRKPGEESQIEFDNRLKKEFAITKSLQHQNVITVFELLKDRRGRWCTVMEYCQGGDVLSILQQVELTSSAMDCLFKQLLQGLSYLHDHKVAHRDIKPDNLLMTTYGVLKITDFGVAHHQPDSQLVICEGLCGSTPYWPPEVFTALDYDGLAMDVWSSAITFYCLLYSQIPFLQATMQDPHYATFLRQRANSSWRALSRCELDIQECLLAMLHPDPALRWTIHQCLESRWIQSVELCCDQPGIITHYHHFRI</sequence>
<evidence type="ECO:0000259" key="3">
    <source>
        <dbReference type="PROSITE" id="PS50011"/>
    </source>
</evidence>
<dbReference type="InterPro" id="IPR000719">
    <property type="entry name" value="Prot_kinase_dom"/>
</dbReference>
<reference evidence="4 5" key="1">
    <citation type="submission" date="2016-07" db="EMBL/GenBank/DDBJ databases">
        <title>Pervasive Adenine N6-methylation of Active Genes in Fungi.</title>
        <authorList>
            <consortium name="DOE Joint Genome Institute"/>
            <person name="Mondo S.J."/>
            <person name="Dannebaum R.O."/>
            <person name="Kuo R.C."/>
            <person name="Labutti K."/>
            <person name="Haridas S."/>
            <person name="Kuo A."/>
            <person name="Salamov A."/>
            <person name="Ahrendt S.R."/>
            <person name="Lipzen A."/>
            <person name="Sullivan W."/>
            <person name="Andreopoulos W.B."/>
            <person name="Clum A."/>
            <person name="Lindquist E."/>
            <person name="Daum C."/>
            <person name="Ramamoorthy G.K."/>
            <person name="Gryganskyi A."/>
            <person name="Culley D."/>
            <person name="Magnuson J.K."/>
            <person name="James T.Y."/>
            <person name="O'Malley M.A."/>
            <person name="Stajich J.E."/>
            <person name="Spatafora J.W."/>
            <person name="Visel A."/>
            <person name="Grigoriev I.V."/>
        </authorList>
    </citation>
    <scope>NUCLEOTIDE SEQUENCE [LARGE SCALE GENOMIC DNA]</scope>
    <source>
        <strain evidence="4 5">NRRL 1336</strain>
    </source>
</reference>
<evidence type="ECO:0000256" key="1">
    <source>
        <dbReference type="ARBA" id="ARBA00022741"/>
    </source>
</evidence>
<dbReference type="EMBL" id="MCGE01000031">
    <property type="protein sequence ID" value="ORZ08344.1"/>
    <property type="molecule type" value="Genomic_DNA"/>
</dbReference>
<dbReference type="OrthoDB" id="6513151at2759"/>
<evidence type="ECO:0000256" key="2">
    <source>
        <dbReference type="ARBA" id="ARBA00022840"/>
    </source>
</evidence>
<gene>
    <name evidence="4" type="ORF">BCR42DRAFT_382611</name>
</gene>
<comment type="caution">
    <text evidence="4">The sequence shown here is derived from an EMBL/GenBank/DDBJ whole genome shotgun (WGS) entry which is preliminary data.</text>
</comment>
<evidence type="ECO:0000313" key="5">
    <source>
        <dbReference type="Proteomes" id="UP000193560"/>
    </source>
</evidence>
<protein>
    <submittedName>
        <fullName evidence="4">Kinase-like domain-containing protein</fullName>
    </submittedName>
</protein>
<dbReference type="PROSITE" id="PS50011">
    <property type="entry name" value="PROTEIN_KINASE_DOM"/>
    <property type="match status" value="1"/>
</dbReference>
<keyword evidence="1" id="KW-0547">Nucleotide-binding</keyword>
<dbReference type="Pfam" id="PF00069">
    <property type="entry name" value="Pkinase"/>
    <property type="match status" value="1"/>
</dbReference>
<dbReference type="Proteomes" id="UP000193560">
    <property type="component" value="Unassembled WGS sequence"/>
</dbReference>
<dbReference type="Gene3D" id="1.10.510.10">
    <property type="entry name" value="Transferase(Phosphotransferase) domain 1"/>
    <property type="match status" value="1"/>
</dbReference>
<dbReference type="PROSITE" id="PS00108">
    <property type="entry name" value="PROTEIN_KINASE_ST"/>
    <property type="match status" value="1"/>
</dbReference>
<dbReference type="PANTHER" id="PTHR24346:SF76">
    <property type="entry name" value="NON-SPECIFIC SERINE_THREONINE PROTEIN KINASE"/>
    <property type="match status" value="1"/>
</dbReference>
<keyword evidence="4" id="KW-0808">Transferase</keyword>
<organism evidence="4 5">
    <name type="scientific">Absidia repens</name>
    <dbReference type="NCBI Taxonomy" id="90262"/>
    <lineage>
        <taxon>Eukaryota</taxon>
        <taxon>Fungi</taxon>
        <taxon>Fungi incertae sedis</taxon>
        <taxon>Mucoromycota</taxon>
        <taxon>Mucoromycotina</taxon>
        <taxon>Mucoromycetes</taxon>
        <taxon>Mucorales</taxon>
        <taxon>Cunninghamellaceae</taxon>
        <taxon>Absidia</taxon>
    </lineage>
</organism>
<dbReference type="GO" id="GO:0005524">
    <property type="term" value="F:ATP binding"/>
    <property type="evidence" value="ECO:0007669"/>
    <property type="project" value="UniProtKB-KW"/>
</dbReference>
<dbReference type="GO" id="GO:0000226">
    <property type="term" value="P:microtubule cytoskeleton organization"/>
    <property type="evidence" value="ECO:0007669"/>
    <property type="project" value="TreeGrafter"/>
</dbReference>
<dbReference type="SUPFAM" id="SSF56112">
    <property type="entry name" value="Protein kinase-like (PK-like)"/>
    <property type="match status" value="1"/>
</dbReference>
<dbReference type="STRING" id="90262.A0A1X2I3C1"/>
<dbReference type="InterPro" id="IPR008271">
    <property type="entry name" value="Ser/Thr_kinase_AS"/>
</dbReference>
<keyword evidence="4" id="KW-0418">Kinase</keyword>
<dbReference type="SMART" id="SM00220">
    <property type="entry name" value="S_TKc"/>
    <property type="match status" value="1"/>
</dbReference>